<comment type="caution">
    <text evidence="3">The sequence shown here is derived from an EMBL/GenBank/DDBJ whole genome shotgun (WGS) entry which is preliminary data.</text>
</comment>
<dbReference type="OrthoDB" id="524326at2759"/>
<sequence length="329" mass="35499">MSDLVQGVKLKFELPFTLPVPVSFPFESIGDFRPITRIPKYDYALEKRIMKDIKRQKQEDQFSMLRQAQQQLSMVDLIASRKTRHKGKEPERKSMAVVPSIGAGSLLKPSSEGGVGRQQGDTALSGPYMSGIQDAYLAPRPANAPFGVGVRPGAGVQPQATAAPPSLGLGFGYPGVVRPSPGQQRPQPQPPAIQHQLRPQQTALPHQQPQPSLRADQHPAAHNPRFSTSFGMGSGAPGAAQMLQAAAAMRPALPPKPDEWKPQPFEAFSEFDYATGAPGSMGSSDSAGHVEQLNLLLGMGFSQPQAIHALEMYDYDVNQASNYLIDKAS</sequence>
<gene>
    <name evidence="3" type="ORF">LPJ61_001166</name>
</gene>
<dbReference type="Proteomes" id="UP001143981">
    <property type="component" value="Unassembled WGS sequence"/>
</dbReference>
<dbReference type="EMBL" id="JANBOI010000085">
    <property type="protein sequence ID" value="KAJ1734262.1"/>
    <property type="molecule type" value="Genomic_DNA"/>
</dbReference>
<dbReference type="AlphaFoldDB" id="A0A9W7YAH5"/>
<feature type="domain" description="UBA" evidence="2">
    <location>
        <begin position="283"/>
        <end position="327"/>
    </location>
</feature>
<protein>
    <recommendedName>
        <fullName evidence="2">UBA domain-containing protein</fullName>
    </recommendedName>
</protein>
<dbReference type="CDD" id="cd14270">
    <property type="entry name" value="UBA"/>
    <property type="match status" value="1"/>
</dbReference>
<feature type="compositionally biased region" description="Low complexity" evidence="1">
    <location>
        <begin position="179"/>
        <end position="196"/>
    </location>
</feature>
<organism evidence="3 4">
    <name type="scientific">Coemansia biformis</name>
    <dbReference type="NCBI Taxonomy" id="1286918"/>
    <lineage>
        <taxon>Eukaryota</taxon>
        <taxon>Fungi</taxon>
        <taxon>Fungi incertae sedis</taxon>
        <taxon>Zoopagomycota</taxon>
        <taxon>Kickxellomycotina</taxon>
        <taxon>Kickxellomycetes</taxon>
        <taxon>Kickxellales</taxon>
        <taxon>Kickxellaceae</taxon>
        <taxon>Coemansia</taxon>
    </lineage>
</organism>
<dbReference type="SUPFAM" id="SSF46934">
    <property type="entry name" value="UBA-like"/>
    <property type="match status" value="1"/>
</dbReference>
<evidence type="ECO:0000256" key="1">
    <source>
        <dbReference type="SAM" id="MobiDB-lite"/>
    </source>
</evidence>
<dbReference type="InterPro" id="IPR015940">
    <property type="entry name" value="UBA"/>
</dbReference>
<dbReference type="Gene3D" id="1.10.8.10">
    <property type="entry name" value="DNA helicase RuvA subunit, C-terminal domain"/>
    <property type="match status" value="1"/>
</dbReference>
<name>A0A9W7YAH5_9FUNG</name>
<dbReference type="PROSITE" id="PS50030">
    <property type="entry name" value="UBA"/>
    <property type="match status" value="1"/>
</dbReference>
<evidence type="ECO:0000313" key="3">
    <source>
        <dbReference type="EMBL" id="KAJ1734262.1"/>
    </source>
</evidence>
<evidence type="ECO:0000313" key="4">
    <source>
        <dbReference type="Proteomes" id="UP001143981"/>
    </source>
</evidence>
<accession>A0A9W7YAH5</accession>
<proteinExistence type="predicted"/>
<feature type="region of interest" description="Disordered" evidence="1">
    <location>
        <begin position="157"/>
        <end position="237"/>
    </location>
</feature>
<dbReference type="InterPro" id="IPR009060">
    <property type="entry name" value="UBA-like_sf"/>
</dbReference>
<feature type="compositionally biased region" description="Polar residues" evidence="1">
    <location>
        <begin position="197"/>
        <end position="211"/>
    </location>
</feature>
<reference evidence="3" key="1">
    <citation type="submission" date="2022-07" db="EMBL/GenBank/DDBJ databases">
        <title>Phylogenomic reconstructions and comparative analyses of Kickxellomycotina fungi.</title>
        <authorList>
            <person name="Reynolds N.K."/>
            <person name="Stajich J.E."/>
            <person name="Barry K."/>
            <person name="Grigoriev I.V."/>
            <person name="Crous P."/>
            <person name="Smith M.E."/>
        </authorList>
    </citation>
    <scope>NUCLEOTIDE SEQUENCE</scope>
    <source>
        <strain evidence="3">BCRC 34381</strain>
    </source>
</reference>
<evidence type="ECO:0000259" key="2">
    <source>
        <dbReference type="PROSITE" id="PS50030"/>
    </source>
</evidence>
<keyword evidence="4" id="KW-1185">Reference proteome</keyword>